<keyword evidence="1" id="KW-0004">4Fe-4S</keyword>
<dbReference type="PANTHER" id="PTHR43687">
    <property type="entry name" value="ADENYLYLSULFATE REDUCTASE, BETA SUBUNIT"/>
    <property type="match status" value="1"/>
</dbReference>
<accession>A0A9D1EAY6</accession>
<dbReference type="Proteomes" id="UP000823912">
    <property type="component" value="Unassembled WGS sequence"/>
</dbReference>
<name>A0A9D1EAY6_9FIRM</name>
<dbReference type="InterPro" id="IPR017900">
    <property type="entry name" value="4Fe4S_Fe_S_CS"/>
</dbReference>
<evidence type="ECO:0000313" key="7">
    <source>
        <dbReference type="Proteomes" id="UP000823912"/>
    </source>
</evidence>
<evidence type="ECO:0000259" key="5">
    <source>
        <dbReference type="PROSITE" id="PS51379"/>
    </source>
</evidence>
<evidence type="ECO:0000256" key="4">
    <source>
        <dbReference type="ARBA" id="ARBA00023014"/>
    </source>
</evidence>
<dbReference type="EMBL" id="DVHM01000173">
    <property type="protein sequence ID" value="HIR71605.1"/>
    <property type="molecule type" value="Genomic_DNA"/>
</dbReference>
<feature type="domain" description="4Fe-4S ferredoxin-type" evidence="5">
    <location>
        <begin position="340"/>
        <end position="371"/>
    </location>
</feature>
<feature type="domain" description="4Fe-4S ferredoxin-type" evidence="5">
    <location>
        <begin position="374"/>
        <end position="403"/>
    </location>
</feature>
<dbReference type="Pfam" id="PF13237">
    <property type="entry name" value="Fer4_10"/>
    <property type="match status" value="1"/>
</dbReference>
<dbReference type="SUPFAM" id="SSF54862">
    <property type="entry name" value="4Fe-4S ferredoxins"/>
    <property type="match status" value="1"/>
</dbReference>
<dbReference type="Pfam" id="PF04015">
    <property type="entry name" value="DUF362"/>
    <property type="match status" value="1"/>
</dbReference>
<dbReference type="GO" id="GO:0046872">
    <property type="term" value="F:metal ion binding"/>
    <property type="evidence" value="ECO:0007669"/>
    <property type="project" value="UniProtKB-KW"/>
</dbReference>
<evidence type="ECO:0000256" key="3">
    <source>
        <dbReference type="ARBA" id="ARBA00023004"/>
    </source>
</evidence>
<keyword evidence="2" id="KW-0479">Metal-binding</keyword>
<proteinExistence type="predicted"/>
<dbReference type="PROSITE" id="PS00198">
    <property type="entry name" value="4FE4S_FER_1"/>
    <property type="match status" value="2"/>
</dbReference>
<dbReference type="PROSITE" id="PS51379">
    <property type="entry name" value="4FE4S_FER_2"/>
    <property type="match status" value="2"/>
</dbReference>
<keyword evidence="3" id="KW-0408">Iron</keyword>
<protein>
    <submittedName>
        <fullName evidence="6">DUF362 domain-containing protein</fullName>
    </submittedName>
</protein>
<comment type="caution">
    <text evidence="6">The sequence shown here is derived from an EMBL/GenBank/DDBJ whole genome shotgun (WGS) entry which is preliminary data.</text>
</comment>
<dbReference type="InterPro" id="IPR007160">
    <property type="entry name" value="DUF362"/>
</dbReference>
<dbReference type="GO" id="GO:0051539">
    <property type="term" value="F:4 iron, 4 sulfur cluster binding"/>
    <property type="evidence" value="ECO:0007669"/>
    <property type="project" value="UniProtKB-KW"/>
</dbReference>
<evidence type="ECO:0000256" key="1">
    <source>
        <dbReference type="ARBA" id="ARBA00022485"/>
    </source>
</evidence>
<organism evidence="6 7">
    <name type="scientific">Candidatus Pullilachnospira gallistercoris</name>
    <dbReference type="NCBI Taxonomy" id="2840911"/>
    <lineage>
        <taxon>Bacteria</taxon>
        <taxon>Bacillati</taxon>
        <taxon>Bacillota</taxon>
        <taxon>Clostridia</taxon>
        <taxon>Lachnospirales</taxon>
        <taxon>Lachnospiraceae</taxon>
        <taxon>Lachnospiraceae incertae sedis</taxon>
        <taxon>Candidatus Pullilachnospira</taxon>
    </lineage>
</organism>
<keyword evidence="4" id="KW-0411">Iron-sulfur</keyword>
<dbReference type="InterPro" id="IPR050572">
    <property type="entry name" value="Fe-S_Ferredoxin"/>
</dbReference>
<dbReference type="AlphaFoldDB" id="A0A9D1EAY6"/>
<sequence length="407" mass="44256">MSEISGKKSVVAVVPCDTYDEEKVYGALRKGVELLGGIGAFVKPEERILVKPNFLLAADADKAATTHPAVMRGMFRLLQEEGYAHVLYGDSPGHGSCKGAAERLGLAPENCYGAQMADMSHEVLTPFPDGMTAKEFHFVREVGETDAIINLCKMKTHSLERVTGAVKNLYGLICGYRKAAGHVKFPNATVFARALADIHRCVKPRLHVMDGIMAMEGNGPGSGTPTLMKVLLFSADPVALDTVFCHLVHLDPKMVPTNTQGASMGIGTCLAEEISVLVPDEGGSAPVSDDGGSAPAPGREISMEELVKRYGNPDFDVDRQGGSMHSVLGRYSQIMTSFTRRPVIDKKKCIRCGICVSHCPVPGKAIDFRHGKDQPPVYDYKKCIRCYCCQEMCPQSAIRSRRHQKRK</sequence>
<dbReference type="Gene3D" id="3.30.70.20">
    <property type="match status" value="1"/>
</dbReference>
<reference evidence="6" key="1">
    <citation type="submission" date="2020-10" db="EMBL/GenBank/DDBJ databases">
        <authorList>
            <person name="Gilroy R."/>
        </authorList>
    </citation>
    <scope>NUCLEOTIDE SEQUENCE</scope>
    <source>
        <strain evidence="6">ChiSjej5B23-6657</strain>
    </source>
</reference>
<reference evidence="6" key="2">
    <citation type="journal article" date="2021" name="PeerJ">
        <title>Extensive microbial diversity within the chicken gut microbiome revealed by metagenomics and culture.</title>
        <authorList>
            <person name="Gilroy R."/>
            <person name="Ravi A."/>
            <person name="Getino M."/>
            <person name="Pursley I."/>
            <person name="Horton D.L."/>
            <person name="Alikhan N.F."/>
            <person name="Baker D."/>
            <person name="Gharbi K."/>
            <person name="Hall N."/>
            <person name="Watson M."/>
            <person name="Adriaenssens E.M."/>
            <person name="Foster-Nyarko E."/>
            <person name="Jarju S."/>
            <person name="Secka A."/>
            <person name="Antonio M."/>
            <person name="Oren A."/>
            <person name="Chaudhuri R.R."/>
            <person name="La Ragione R."/>
            <person name="Hildebrand F."/>
            <person name="Pallen M.J."/>
        </authorList>
    </citation>
    <scope>NUCLEOTIDE SEQUENCE</scope>
    <source>
        <strain evidence="6">ChiSjej5B23-6657</strain>
    </source>
</reference>
<evidence type="ECO:0000256" key="2">
    <source>
        <dbReference type="ARBA" id="ARBA00022723"/>
    </source>
</evidence>
<gene>
    <name evidence="6" type="ORF">IAA55_10030</name>
</gene>
<dbReference type="InterPro" id="IPR017896">
    <property type="entry name" value="4Fe4S_Fe-S-bd"/>
</dbReference>
<dbReference type="PANTHER" id="PTHR43687:SF1">
    <property type="entry name" value="FERREDOXIN III"/>
    <property type="match status" value="1"/>
</dbReference>
<evidence type="ECO:0000313" key="6">
    <source>
        <dbReference type="EMBL" id="HIR71605.1"/>
    </source>
</evidence>